<sequence>MLLDALLGEYTLTHLRCRAFQTKPLAMSVERPPTLKIKHFFLLSEKSSNNPVLALEVYVYLSFEEQLVQHIFIPKADTTGLGKRISAKAVVHELVNRVLAINPGSYLAEPVAWHKPSKESKDDSSDKNLSPYPTVNALRELAAKIRNPEPQEKKQAHVPVTPEQYITKVSLFTRAANAYIFPNSEQNKGKHLADGNALFSWWVQILEKVLPETWKCTADLPGAEPAAVSRYLPKRWSRGHIFEKETLAIREVPLFPDDPKGRFLEHLVVEGRYRSVNVALFWEELGFRQEFRLGNVVGIIGCENVYPVAVGSSRMPGLSVSHKQYKKIVDFIKSEDYAAPDVSTMITLGLPEVFKQSGLEYEPERIVGTRQVAAKETKSAAPVNTLTAKRPAVNNLTGLVRKARK</sequence>
<accession>A0A2P7YSR2</accession>
<evidence type="ECO:0000313" key="11">
    <source>
        <dbReference type="Proteomes" id="UP000241107"/>
    </source>
</evidence>
<evidence type="ECO:0000313" key="10">
    <source>
        <dbReference type="EMBL" id="PSK38972.1"/>
    </source>
</evidence>
<evidence type="ECO:0000256" key="5">
    <source>
        <dbReference type="ARBA" id="ARBA00022990"/>
    </source>
</evidence>
<evidence type="ECO:0000256" key="8">
    <source>
        <dbReference type="ARBA" id="ARBA00023242"/>
    </source>
</evidence>
<proteinExistence type="predicted"/>
<dbReference type="PROSITE" id="PS51728">
    <property type="entry name" value="RTT109_HAT"/>
    <property type="match status" value="1"/>
</dbReference>
<dbReference type="GO" id="GO:0005634">
    <property type="term" value="C:nucleus"/>
    <property type="evidence" value="ECO:0007669"/>
    <property type="project" value="UniProtKB-SubCell"/>
</dbReference>
<evidence type="ECO:0000256" key="2">
    <source>
        <dbReference type="ARBA" id="ARBA00013184"/>
    </source>
</evidence>
<dbReference type="Proteomes" id="UP000241107">
    <property type="component" value="Unassembled WGS sequence"/>
</dbReference>
<dbReference type="EC" id="2.3.1.48" evidence="2"/>
<evidence type="ECO:0000256" key="9">
    <source>
        <dbReference type="ARBA" id="ARBA00048940"/>
    </source>
</evidence>
<protein>
    <recommendedName>
        <fullName evidence="2">histone acetyltransferase</fullName>
        <ecNumber evidence="2">2.3.1.48</ecNumber>
    </recommendedName>
</protein>
<dbReference type="InterPro" id="IPR051236">
    <property type="entry name" value="HAT_RTT109-like"/>
</dbReference>
<dbReference type="PANTHER" id="PTHR31571">
    <property type="entry name" value="ALTERED INHERITANCE OF MITOCHONDRIA PROTEIN 6"/>
    <property type="match status" value="1"/>
</dbReference>
<dbReference type="InterPro" id="IPR013178">
    <property type="entry name" value="Histone_AcTrfase_Rtt109/CBP"/>
</dbReference>
<evidence type="ECO:0000256" key="4">
    <source>
        <dbReference type="ARBA" id="ARBA00022763"/>
    </source>
</evidence>
<keyword evidence="4" id="KW-0227">DNA damage</keyword>
<keyword evidence="8" id="KW-0539">Nucleus</keyword>
<dbReference type="InterPro" id="IPR016849">
    <property type="entry name" value="Rtt109"/>
</dbReference>
<dbReference type="PANTHER" id="PTHR31571:SF2">
    <property type="entry name" value="HISTONE ACETYLTRANSFERASE RTT109"/>
    <property type="match status" value="1"/>
</dbReference>
<dbReference type="GO" id="GO:0032931">
    <property type="term" value="F:histone H3K56 acetyltransferase activity"/>
    <property type="evidence" value="ECO:0007669"/>
    <property type="project" value="TreeGrafter"/>
</dbReference>
<dbReference type="AlphaFoldDB" id="A0A2P7YSR2"/>
<evidence type="ECO:0000256" key="7">
    <source>
        <dbReference type="ARBA" id="ARBA00023163"/>
    </source>
</evidence>
<name>A0A2P7YSR2_9ASCO</name>
<dbReference type="VEuPathDB" id="FungiDB:C7M61_002278"/>
<dbReference type="GO" id="GO:0006355">
    <property type="term" value="P:regulation of DNA-templated transcription"/>
    <property type="evidence" value="ECO:0007669"/>
    <property type="project" value="InterPro"/>
</dbReference>
<dbReference type="SMART" id="SM01250">
    <property type="entry name" value="KAT11"/>
    <property type="match status" value="1"/>
</dbReference>
<evidence type="ECO:0000256" key="1">
    <source>
        <dbReference type="ARBA" id="ARBA00004123"/>
    </source>
</evidence>
<keyword evidence="7" id="KW-0804">Transcription</keyword>
<keyword evidence="5" id="KW-0007">Acetylation</keyword>
<organism evidence="10 11">
    <name type="scientific">Candidozyma pseudohaemuli</name>
    <dbReference type="NCBI Taxonomy" id="418784"/>
    <lineage>
        <taxon>Eukaryota</taxon>
        <taxon>Fungi</taxon>
        <taxon>Dikarya</taxon>
        <taxon>Ascomycota</taxon>
        <taxon>Saccharomycotina</taxon>
        <taxon>Pichiomycetes</taxon>
        <taxon>Metschnikowiaceae</taxon>
        <taxon>Candidozyma</taxon>
    </lineage>
</organism>
<keyword evidence="6" id="KW-0805">Transcription regulation</keyword>
<keyword evidence="11" id="KW-1185">Reference proteome</keyword>
<comment type="subcellular location">
    <subcellularLocation>
        <location evidence="1">Nucleus</location>
    </subcellularLocation>
</comment>
<reference evidence="10 11" key="1">
    <citation type="submission" date="2018-03" db="EMBL/GenBank/DDBJ databases">
        <title>Candida pseudohaemulonii genome assembly and annotation.</title>
        <authorList>
            <person name="Munoz J.F."/>
            <person name="Gade L.G."/>
            <person name="Chow N.A."/>
            <person name="Litvintseva A.P."/>
            <person name="Loparev V.N."/>
            <person name="Cuomo C.A."/>
        </authorList>
    </citation>
    <scope>NUCLEOTIDE SEQUENCE [LARGE SCALE GENOMIC DNA]</scope>
    <source>
        <strain evidence="10 11">B12108</strain>
    </source>
</reference>
<dbReference type="GO" id="GO:0006974">
    <property type="term" value="P:DNA damage response"/>
    <property type="evidence" value="ECO:0007669"/>
    <property type="project" value="UniProtKB-KW"/>
</dbReference>
<keyword evidence="3" id="KW-0808">Transferase</keyword>
<comment type="caution">
    <text evidence="10">The sequence shown here is derived from an EMBL/GenBank/DDBJ whole genome shotgun (WGS) entry which is preliminary data.</text>
</comment>
<evidence type="ECO:0000256" key="3">
    <source>
        <dbReference type="ARBA" id="ARBA00022679"/>
    </source>
</evidence>
<dbReference type="GeneID" id="36565667"/>
<dbReference type="OrthoDB" id="3361892at2759"/>
<gene>
    <name evidence="10" type="ORF">C7M61_002278</name>
</gene>
<dbReference type="Pfam" id="PF08214">
    <property type="entry name" value="HAT_KAT11"/>
    <property type="match status" value="1"/>
</dbReference>
<dbReference type="STRING" id="418784.A0A2P7YSR2"/>
<dbReference type="EMBL" id="PYFQ01000004">
    <property type="protein sequence ID" value="PSK38972.1"/>
    <property type="molecule type" value="Genomic_DNA"/>
</dbReference>
<evidence type="ECO:0000256" key="6">
    <source>
        <dbReference type="ARBA" id="ARBA00023015"/>
    </source>
</evidence>
<dbReference type="RefSeq" id="XP_024714158.1">
    <property type="nucleotide sequence ID" value="XM_024857659.1"/>
</dbReference>
<comment type="catalytic activity">
    <reaction evidence="9">
        <text>L-lysyl-[histone] + acetyl-CoA = N(6)-acetyl-L-lysyl-[histone] + CoA + H(+)</text>
        <dbReference type="Rhea" id="RHEA:21992"/>
        <dbReference type="Rhea" id="RHEA-COMP:9845"/>
        <dbReference type="Rhea" id="RHEA-COMP:11338"/>
        <dbReference type="ChEBI" id="CHEBI:15378"/>
        <dbReference type="ChEBI" id="CHEBI:29969"/>
        <dbReference type="ChEBI" id="CHEBI:57287"/>
        <dbReference type="ChEBI" id="CHEBI:57288"/>
        <dbReference type="ChEBI" id="CHEBI:61930"/>
        <dbReference type="EC" id="2.3.1.48"/>
    </reaction>
    <physiologicalReaction direction="left-to-right" evidence="9">
        <dbReference type="Rhea" id="RHEA:21993"/>
    </physiologicalReaction>
</comment>